<sequence>MMSSHSLTWCHQGIASKANASQFKAAGAAHDHLFVICSPSLCKGQRFVQLTVGASSVVELTGQGYTQSNIYGRQERCVQILASSSSAENGDVRQRVVKGATLGARARRLERVRHEKIRRQEQEKQTYPEWALILEKSCKDDAELREILGDSIGNPEAMQKRLQERVLRKGRDVLQSRSGSAVPIIVSFRDFDPFNSYIWLELYASPSDKETDILGRVIQAWYILGRLGAFNSMNLQLTNAQPSESPFYSTESATEALPAFFHNIGNLEFQDNWARLWVDLGTSDPLALDVIINSLTALSSQHVGIKQLIFGGKNFGDWEEGMTNPEDGYKVYKI</sequence>
<reference evidence="2" key="1">
    <citation type="journal article" date="2024" name="Proc. Natl. Acad. Sci. U.S.A.">
        <title>Extraordinary preservation of gene collinearity over three hundred million years revealed in homosporous lycophytes.</title>
        <authorList>
            <person name="Li C."/>
            <person name="Wickell D."/>
            <person name="Kuo L.Y."/>
            <person name="Chen X."/>
            <person name="Nie B."/>
            <person name="Liao X."/>
            <person name="Peng D."/>
            <person name="Ji J."/>
            <person name="Jenkins J."/>
            <person name="Williams M."/>
            <person name="Shu S."/>
            <person name="Plott C."/>
            <person name="Barry K."/>
            <person name="Rajasekar S."/>
            <person name="Grimwood J."/>
            <person name="Han X."/>
            <person name="Sun S."/>
            <person name="Hou Z."/>
            <person name="He W."/>
            <person name="Dai G."/>
            <person name="Sun C."/>
            <person name="Schmutz J."/>
            <person name="Leebens-Mack J.H."/>
            <person name="Li F.W."/>
            <person name="Wang L."/>
        </authorList>
    </citation>
    <scope>NUCLEOTIDE SEQUENCE [LARGE SCALE GENOMIC DNA]</scope>
    <source>
        <strain evidence="2">cv. PW_Plant_1</strain>
    </source>
</reference>
<protein>
    <submittedName>
        <fullName evidence="1">Uncharacterized protein</fullName>
    </submittedName>
</protein>
<keyword evidence="2" id="KW-1185">Reference proteome</keyword>
<proteinExistence type="predicted"/>
<comment type="caution">
    <text evidence="1">The sequence shown here is derived from an EMBL/GenBank/DDBJ whole genome shotgun (WGS) entry which is preliminary data.</text>
</comment>
<name>A0ACC2C8T9_DIPCM</name>
<organism evidence="1 2">
    <name type="scientific">Diphasiastrum complanatum</name>
    <name type="common">Issler's clubmoss</name>
    <name type="synonym">Lycopodium complanatum</name>
    <dbReference type="NCBI Taxonomy" id="34168"/>
    <lineage>
        <taxon>Eukaryota</taxon>
        <taxon>Viridiplantae</taxon>
        <taxon>Streptophyta</taxon>
        <taxon>Embryophyta</taxon>
        <taxon>Tracheophyta</taxon>
        <taxon>Lycopodiopsida</taxon>
        <taxon>Lycopodiales</taxon>
        <taxon>Lycopodiaceae</taxon>
        <taxon>Lycopodioideae</taxon>
        <taxon>Diphasiastrum</taxon>
    </lineage>
</organism>
<dbReference type="EMBL" id="CM055102">
    <property type="protein sequence ID" value="KAJ7538428.1"/>
    <property type="molecule type" value="Genomic_DNA"/>
</dbReference>
<evidence type="ECO:0000313" key="1">
    <source>
        <dbReference type="EMBL" id="KAJ7538428.1"/>
    </source>
</evidence>
<gene>
    <name evidence="1" type="ORF">O6H91_11G047400</name>
</gene>
<accession>A0ACC2C8T9</accession>
<dbReference type="Proteomes" id="UP001162992">
    <property type="component" value="Chromosome 11"/>
</dbReference>
<evidence type="ECO:0000313" key="2">
    <source>
        <dbReference type="Proteomes" id="UP001162992"/>
    </source>
</evidence>